<evidence type="ECO:0000256" key="8">
    <source>
        <dbReference type="ARBA" id="ARBA00023315"/>
    </source>
</evidence>
<keyword evidence="4" id="KW-0808">Transferase</keyword>
<dbReference type="PROSITE" id="PS50263">
    <property type="entry name" value="CN_HYDROLASE"/>
    <property type="match status" value="1"/>
</dbReference>
<evidence type="ECO:0000256" key="2">
    <source>
        <dbReference type="ARBA" id="ARBA00010065"/>
    </source>
</evidence>
<comment type="subcellular location">
    <subcellularLocation>
        <location evidence="1">Cell membrane</location>
        <topology evidence="1">Multi-pass membrane protein</topology>
    </subcellularLocation>
</comment>
<keyword evidence="12" id="KW-1185">Reference proteome</keyword>
<feature type="transmembrane region" description="Helical" evidence="9">
    <location>
        <begin position="48"/>
        <end position="67"/>
    </location>
</feature>
<proteinExistence type="inferred from homology"/>
<gene>
    <name evidence="11" type="ORF">GCM10011514_19230</name>
</gene>
<dbReference type="InterPro" id="IPR036526">
    <property type="entry name" value="C-N_Hydrolase_sf"/>
</dbReference>
<comment type="caution">
    <text evidence="11">The sequence shown here is derived from an EMBL/GenBank/DDBJ whole genome shotgun (WGS) entry which is preliminary data.</text>
</comment>
<protein>
    <recommendedName>
        <fullName evidence="10">CN hydrolase domain-containing protein</fullName>
    </recommendedName>
</protein>
<dbReference type="InterPro" id="IPR004563">
    <property type="entry name" value="Apolipo_AcylTrfase"/>
</dbReference>
<dbReference type="PANTHER" id="PTHR38686:SF1">
    <property type="entry name" value="APOLIPOPROTEIN N-ACYLTRANSFERASE"/>
    <property type="match status" value="1"/>
</dbReference>
<dbReference type="SUPFAM" id="SSF56317">
    <property type="entry name" value="Carbon-nitrogen hydrolase"/>
    <property type="match status" value="1"/>
</dbReference>
<dbReference type="GO" id="GO:0016410">
    <property type="term" value="F:N-acyltransferase activity"/>
    <property type="evidence" value="ECO:0007669"/>
    <property type="project" value="InterPro"/>
</dbReference>
<evidence type="ECO:0000313" key="12">
    <source>
        <dbReference type="Proteomes" id="UP000609064"/>
    </source>
</evidence>
<reference evidence="11" key="1">
    <citation type="journal article" date="2014" name="Int. J. Syst. Evol. Microbiol.">
        <title>Complete genome sequence of Corynebacterium casei LMG S-19264T (=DSM 44701T), isolated from a smear-ripened cheese.</title>
        <authorList>
            <consortium name="US DOE Joint Genome Institute (JGI-PGF)"/>
            <person name="Walter F."/>
            <person name="Albersmeier A."/>
            <person name="Kalinowski J."/>
            <person name="Ruckert C."/>
        </authorList>
    </citation>
    <scope>NUCLEOTIDE SEQUENCE</scope>
    <source>
        <strain evidence="11">CGMCC 1.15958</strain>
    </source>
</reference>
<dbReference type="EMBL" id="BMKK01000003">
    <property type="protein sequence ID" value="GGD55188.1"/>
    <property type="molecule type" value="Genomic_DNA"/>
</dbReference>
<keyword evidence="6 9" id="KW-1133">Transmembrane helix</keyword>
<keyword evidence="5 9" id="KW-0812">Transmembrane</keyword>
<dbReference type="Gene3D" id="3.60.110.10">
    <property type="entry name" value="Carbon-nitrogen hydrolase"/>
    <property type="match status" value="1"/>
</dbReference>
<evidence type="ECO:0000256" key="3">
    <source>
        <dbReference type="ARBA" id="ARBA00022475"/>
    </source>
</evidence>
<dbReference type="Proteomes" id="UP000609064">
    <property type="component" value="Unassembled WGS sequence"/>
</dbReference>
<keyword evidence="3" id="KW-1003">Cell membrane</keyword>
<dbReference type="CDD" id="cd07571">
    <property type="entry name" value="ALP_N-acyl_transferase"/>
    <property type="match status" value="1"/>
</dbReference>
<dbReference type="InterPro" id="IPR003010">
    <property type="entry name" value="C-N_Hydrolase"/>
</dbReference>
<feature type="transmembrane region" description="Helical" evidence="9">
    <location>
        <begin position="351"/>
        <end position="370"/>
    </location>
</feature>
<evidence type="ECO:0000256" key="9">
    <source>
        <dbReference type="SAM" id="Phobius"/>
    </source>
</evidence>
<evidence type="ECO:0000313" key="11">
    <source>
        <dbReference type="EMBL" id="GGD55188.1"/>
    </source>
</evidence>
<dbReference type="Pfam" id="PF00795">
    <property type="entry name" value="CN_hydrolase"/>
    <property type="match status" value="1"/>
</dbReference>
<feature type="transmembrane region" description="Helical" evidence="9">
    <location>
        <begin position="20"/>
        <end position="41"/>
    </location>
</feature>
<reference evidence="11" key="2">
    <citation type="submission" date="2020-09" db="EMBL/GenBank/DDBJ databases">
        <authorList>
            <person name="Sun Q."/>
            <person name="Zhou Y."/>
        </authorList>
    </citation>
    <scope>NUCLEOTIDE SEQUENCE</scope>
    <source>
        <strain evidence="11">CGMCC 1.15958</strain>
    </source>
</reference>
<dbReference type="GO" id="GO:0042158">
    <property type="term" value="P:lipoprotein biosynthetic process"/>
    <property type="evidence" value="ECO:0007669"/>
    <property type="project" value="InterPro"/>
</dbReference>
<evidence type="ECO:0000256" key="5">
    <source>
        <dbReference type="ARBA" id="ARBA00022692"/>
    </source>
</evidence>
<evidence type="ECO:0000259" key="10">
    <source>
        <dbReference type="PROSITE" id="PS50263"/>
    </source>
</evidence>
<dbReference type="GO" id="GO:0005886">
    <property type="term" value="C:plasma membrane"/>
    <property type="evidence" value="ECO:0007669"/>
    <property type="project" value="UniProtKB-SubCell"/>
</dbReference>
<organism evidence="11 12">
    <name type="scientific">Emticicia aquatilis</name>
    <dbReference type="NCBI Taxonomy" id="1537369"/>
    <lineage>
        <taxon>Bacteria</taxon>
        <taxon>Pseudomonadati</taxon>
        <taxon>Bacteroidota</taxon>
        <taxon>Cytophagia</taxon>
        <taxon>Cytophagales</taxon>
        <taxon>Leadbetterellaceae</taxon>
        <taxon>Emticicia</taxon>
    </lineage>
</organism>
<accession>A0A916YPP4</accession>
<dbReference type="PANTHER" id="PTHR38686">
    <property type="entry name" value="APOLIPOPROTEIN N-ACYLTRANSFERASE"/>
    <property type="match status" value="1"/>
</dbReference>
<sequence>MLNIAYTQAHLLYFNQFADLAGIWGIAFWVISLNVLITFAIDTKAKKYYLFSATWVLIALIYSVWILHINPSSAIGSGNTKTKVSLIQTNIDSYAENDSLIVQKTLNQIISLSDSAVRTHKPDLVVLPEASFPFSLFKDKSFLDFARRNIVNWNTNVAIGYVNYEDSTSFKNLALVFTPQLAYFWDSLKIKEADVKIYQKEFGLPFIEFMPYCENCNSLKGRRLIKGSEPYTFLYAKARSEKFKVALSICWEQTYPNKIASLVRDGAEYITMMNNDSWFGKTPGAKYLLSFTKLRAIENRRAIARCSNGGISCFIDPFGKIYGEIPWFTANISSQDVLAVNKKSFYTKHPSFFVILISSIMFGLILYFWIKK</sequence>
<keyword evidence="8" id="KW-0012">Acyltransferase</keyword>
<dbReference type="AlphaFoldDB" id="A0A916YPP4"/>
<feature type="domain" description="CN hydrolase" evidence="10">
    <location>
        <begin position="87"/>
        <end position="339"/>
    </location>
</feature>
<comment type="similarity">
    <text evidence="2">Belongs to the CN hydrolase family. Apolipoprotein N-acyltransferase subfamily.</text>
</comment>
<dbReference type="NCBIfam" id="TIGR00546">
    <property type="entry name" value="lnt"/>
    <property type="match status" value="1"/>
</dbReference>
<evidence type="ECO:0000256" key="6">
    <source>
        <dbReference type="ARBA" id="ARBA00022989"/>
    </source>
</evidence>
<keyword evidence="7 9" id="KW-0472">Membrane</keyword>
<evidence type="ECO:0000256" key="7">
    <source>
        <dbReference type="ARBA" id="ARBA00023136"/>
    </source>
</evidence>
<evidence type="ECO:0000256" key="1">
    <source>
        <dbReference type="ARBA" id="ARBA00004651"/>
    </source>
</evidence>
<name>A0A916YPP4_9BACT</name>
<evidence type="ECO:0000256" key="4">
    <source>
        <dbReference type="ARBA" id="ARBA00022679"/>
    </source>
</evidence>